<comment type="caution">
    <text evidence="1">The sequence shown here is derived from an EMBL/GenBank/DDBJ whole genome shotgun (WGS) entry which is preliminary data.</text>
</comment>
<accession>A0A5C6EAT2</accession>
<name>A0A5C6EAT2_9BACT</name>
<dbReference type="AlphaFoldDB" id="A0A5C6EAT2"/>
<keyword evidence="2" id="KW-1185">Reference proteome</keyword>
<reference evidence="1 2" key="1">
    <citation type="submission" date="2019-02" db="EMBL/GenBank/DDBJ databases">
        <title>Deep-cultivation of Planctomycetes and their phenomic and genomic characterization uncovers novel biology.</title>
        <authorList>
            <person name="Wiegand S."/>
            <person name="Jogler M."/>
            <person name="Boedeker C."/>
            <person name="Pinto D."/>
            <person name="Vollmers J."/>
            <person name="Rivas-Marin E."/>
            <person name="Kohn T."/>
            <person name="Peeters S.H."/>
            <person name="Heuer A."/>
            <person name="Rast P."/>
            <person name="Oberbeckmann S."/>
            <person name="Bunk B."/>
            <person name="Jeske O."/>
            <person name="Meyerdierks A."/>
            <person name="Storesund J.E."/>
            <person name="Kallscheuer N."/>
            <person name="Luecker S."/>
            <person name="Lage O.M."/>
            <person name="Pohl T."/>
            <person name="Merkel B.J."/>
            <person name="Hornburger P."/>
            <person name="Mueller R.-W."/>
            <person name="Bruemmer F."/>
            <person name="Labrenz M."/>
            <person name="Spormann A.M."/>
            <person name="Op Den Camp H."/>
            <person name="Overmann J."/>
            <person name="Amann R."/>
            <person name="Jetten M.S.M."/>
            <person name="Mascher T."/>
            <person name="Medema M.H."/>
            <person name="Devos D.P."/>
            <person name="Kaster A.-K."/>
            <person name="Ovreas L."/>
            <person name="Rohde M."/>
            <person name="Galperin M.Y."/>
            <person name="Jogler C."/>
        </authorList>
    </citation>
    <scope>NUCLEOTIDE SEQUENCE [LARGE SCALE GENOMIC DNA]</scope>
    <source>
        <strain evidence="1 2">Q31b</strain>
    </source>
</reference>
<gene>
    <name evidence="1" type="ORF">Q31b_07800</name>
</gene>
<organism evidence="1 2">
    <name type="scientific">Novipirellula aureliae</name>
    <dbReference type="NCBI Taxonomy" id="2527966"/>
    <lineage>
        <taxon>Bacteria</taxon>
        <taxon>Pseudomonadati</taxon>
        <taxon>Planctomycetota</taxon>
        <taxon>Planctomycetia</taxon>
        <taxon>Pirellulales</taxon>
        <taxon>Pirellulaceae</taxon>
        <taxon>Novipirellula</taxon>
    </lineage>
</organism>
<dbReference type="InterPro" id="IPR014729">
    <property type="entry name" value="Rossmann-like_a/b/a_fold"/>
</dbReference>
<protein>
    <recommendedName>
        <fullName evidence="3">Nicotinate-nucleotide adenylyltransferase</fullName>
    </recommendedName>
</protein>
<dbReference type="SUPFAM" id="SSF52374">
    <property type="entry name" value="Nucleotidylyl transferase"/>
    <property type="match status" value="1"/>
</dbReference>
<sequence length="538" mass="60599">MADHSGNDACRALYPENLNDLASFSPPRSGLSLISNRDISFVTTSGAISMTSVQANTAQKALAVNLDPRRYGSFAEIGAGQEVVRWFFRAGGAAGTIAKSMSAYDMSVSDAIYGECERYVCRQRMEDMLDHEHRLNLERLKEKRGDTTAFFAFADTVSARNFHGTNDCHGWMGIRFQAHPRDEDSQIIIHVRMLDTENSLQQEALGIVGVNLLYGAFFLNHEPDQLIESLLDDLSTRRIEIDMIEFSGIAFRHVDNRVMSLRLVQLGLSNSAMFSASGEVMQPSEVLYKKPILVQRGSFRPITHVNLDMLEAAHEKFTHEVDVEEEEVVTLAEITMRNLQANGDIDLRDFLARADTLAACGMTVLISDYFEYYRLAAYLARYTKKKIGITMGAGSLCELFDEKYYTQLDGGILESFGRMFKNDLKLYIYPLLNRETGELTMVDNLQIAPEIRKLYQYLVEKGCIEQLDNFNPLHLETFSREVLRMIQAGDSSWTEHVPEEVAEVIQDRGFFGCKSSAASQSSVMKRLERHSKPLGSLA</sequence>
<evidence type="ECO:0008006" key="3">
    <source>
        <dbReference type="Google" id="ProtNLM"/>
    </source>
</evidence>
<dbReference type="Gene3D" id="3.40.50.620">
    <property type="entry name" value="HUPs"/>
    <property type="match status" value="1"/>
</dbReference>
<evidence type="ECO:0000313" key="2">
    <source>
        <dbReference type="Proteomes" id="UP000315471"/>
    </source>
</evidence>
<dbReference type="EMBL" id="SJPY01000001">
    <property type="protein sequence ID" value="TWU45604.1"/>
    <property type="molecule type" value="Genomic_DNA"/>
</dbReference>
<proteinExistence type="predicted"/>
<evidence type="ECO:0000313" key="1">
    <source>
        <dbReference type="EMBL" id="TWU45604.1"/>
    </source>
</evidence>
<dbReference type="Proteomes" id="UP000315471">
    <property type="component" value="Unassembled WGS sequence"/>
</dbReference>